<organism evidence="2 3">
    <name type="scientific">Oedothorax gibbosus</name>
    <dbReference type="NCBI Taxonomy" id="931172"/>
    <lineage>
        <taxon>Eukaryota</taxon>
        <taxon>Metazoa</taxon>
        <taxon>Ecdysozoa</taxon>
        <taxon>Arthropoda</taxon>
        <taxon>Chelicerata</taxon>
        <taxon>Arachnida</taxon>
        <taxon>Araneae</taxon>
        <taxon>Araneomorphae</taxon>
        <taxon>Entelegynae</taxon>
        <taxon>Araneoidea</taxon>
        <taxon>Linyphiidae</taxon>
        <taxon>Erigoninae</taxon>
        <taxon>Oedothorax</taxon>
    </lineage>
</organism>
<feature type="transmembrane region" description="Helical" evidence="1">
    <location>
        <begin position="480"/>
        <end position="498"/>
    </location>
</feature>
<feature type="transmembrane region" description="Helical" evidence="1">
    <location>
        <begin position="576"/>
        <end position="598"/>
    </location>
</feature>
<feature type="transmembrane region" description="Helical" evidence="1">
    <location>
        <begin position="21"/>
        <end position="40"/>
    </location>
</feature>
<dbReference type="Gene3D" id="3.40.630.10">
    <property type="entry name" value="Zn peptidases"/>
    <property type="match status" value="1"/>
</dbReference>
<protein>
    <submittedName>
        <fullName evidence="2">Uncharacterized protein</fullName>
    </submittedName>
</protein>
<dbReference type="Pfam" id="PF04114">
    <property type="entry name" value="Gaa1"/>
    <property type="match status" value="1"/>
</dbReference>
<evidence type="ECO:0000313" key="2">
    <source>
        <dbReference type="EMBL" id="KAG8181461.1"/>
    </source>
</evidence>
<dbReference type="GO" id="GO:0016255">
    <property type="term" value="P:attachment of GPI anchor to protein"/>
    <property type="evidence" value="ECO:0007669"/>
    <property type="project" value="TreeGrafter"/>
</dbReference>
<proteinExistence type="predicted"/>
<feature type="transmembrane region" description="Helical" evidence="1">
    <location>
        <begin position="670"/>
        <end position="696"/>
    </location>
</feature>
<keyword evidence="1" id="KW-1133">Transmembrane helix</keyword>
<dbReference type="InterPro" id="IPR007246">
    <property type="entry name" value="Gaa1"/>
</dbReference>
<feature type="transmembrane region" description="Helical" evidence="1">
    <location>
        <begin position="375"/>
        <end position="396"/>
    </location>
</feature>
<comment type="caution">
    <text evidence="2">The sequence shown here is derived from an EMBL/GenBank/DDBJ whole genome shotgun (WGS) entry which is preliminary data.</text>
</comment>
<gene>
    <name evidence="2" type="ORF">JTE90_017523</name>
</gene>
<dbReference type="Gene3D" id="1.20.1530.20">
    <property type="match status" value="1"/>
</dbReference>
<feature type="transmembrane region" description="Helical" evidence="1">
    <location>
        <begin position="708"/>
        <end position="731"/>
    </location>
</feature>
<feature type="transmembrane region" description="Helical" evidence="1">
    <location>
        <begin position="643"/>
        <end position="664"/>
    </location>
</feature>
<dbReference type="Proteomes" id="UP000827092">
    <property type="component" value="Unassembled WGS sequence"/>
</dbReference>
<feature type="transmembrane region" description="Helical" evidence="1">
    <location>
        <begin position="737"/>
        <end position="762"/>
    </location>
</feature>
<sequence>MGLLNDSKSRKKMSAVLVQHYQKFIFLSFISGIVWLALLASDVFNNKTYFSENALLPGLVVREFNPRSSLNRLLDSLKEESSAHPAGMPSAWIQGQFRQLGLDVYQNNFTVNYPFGSKPTYRGNNLYAILRAPKVASTEALVIATPYRDYNSIHDNTLPSIALMIELARTFRKHAYWSKDIIFLVTEYENMGFQAWLDAYHDVSTSDHIISEKLKCSSGLIQGVINLELANYQFSHLDIKIEGLHGQLPNLDLFNLVVELCNREEIPTTFQSQFNYYPSKPLTWESWSNNFVTMSRMILMQATGLPSGGHGLFHRFGIQALTLKSVSFKGSVSLIQMGRVLEGTIRSLNNLLEKFHQSFFFYLLPSTRSYISIGLYMPPFSLIALPVLIKALYLYLSIQSSNPKTEMGSDSNKVNYWVASDVFTLHFVYVAQSYMNDSSAVWWTHLGRAIEGHKKLVLYSIEDMYFFEIGAKGGLLKPEITVKYGAIVVIFFISGVSLQSKDLLTAAYQFRIHSFIQIFSLILIPAVVQLFVQLIGQIYSNPDLLIGFLTVSCMPPPISSAVLLTKKAYGNEATAVFNSALGSFLGMIVTPALLYLFLSSSGDVPVLSAVFQISMTVVFPVIMGQCVQPMFGCSYFMRHKKKLSVVGSFMLLLIIYTTFCETFSKQNDAFTLSTVIITVTTVIFLQACLLSLAFYLSNNIFQFPPEDIVAILYCSTHKSLTLGFPLLKVLYANEASFILMSFPLLVYHPMQILIGSFLVPFLQDWVQNKTELRSKFHFV</sequence>
<keyword evidence="3" id="KW-1185">Reference proteome</keyword>
<dbReference type="PANTHER" id="PTHR13304:SF0">
    <property type="entry name" value="GLYCOSYLPHOSPHATIDYLINOSITOL ANCHOR ATTACHMENT 1 PROTEIN"/>
    <property type="match status" value="1"/>
</dbReference>
<feature type="transmembrane region" description="Helical" evidence="1">
    <location>
        <begin position="416"/>
        <end position="435"/>
    </location>
</feature>
<keyword evidence="1" id="KW-0812">Transmembrane</keyword>
<dbReference type="GO" id="GO:0042765">
    <property type="term" value="C:GPI-anchor transamidase complex"/>
    <property type="evidence" value="ECO:0007669"/>
    <property type="project" value="InterPro"/>
</dbReference>
<evidence type="ECO:0000313" key="3">
    <source>
        <dbReference type="Proteomes" id="UP000827092"/>
    </source>
</evidence>
<dbReference type="InterPro" id="IPR038770">
    <property type="entry name" value="Na+/solute_symporter_sf"/>
</dbReference>
<name>A0AAV6UBQ8_9ARAC</name>
<evidence type="ECO:0000256" key="1">
    <source>
        <dbReference type="SAM" id="Phobius"/>
    </source>
</evidence>
<dbReference type="PANTHER" id="PTHR13304">
    <property type="entry name" value="GLYCOSYLPHOSPHATIDYLINOSITOL ANCHOR ATTACHMENT 1 PROTEIN"/>
    <property type="match status" value="1"/>
</dbReference>
<dbReference type="AlphaFoldDB" id="A0AAV6UBQ8"/>
<reference evidence="2 3" key="1">
    <citation type="journal article" date="2022" name="Nat. Ecol. Evol.">
        <title>A masculinizing supergene underlies an exaggerated male reproductive morph in a spider.</title>
        <authorList>
            <person name="Hendrickx F."/>
            <person name="De Corte Z."/>
            <person name="Sonet G."/>
            <person name="Van Belleghem S.M."/>
            <person name="Kostlbacher S."/>
            <person name="Vangestel C."/>
        </authorList>
    </citation>
    <scope>NUCLEOTIDE SEQUENCE [LARGE SCALE GENOMIC DNA]</scope>
    <source>
        <strain evidence="2">W744_W776</strain>
    </source>
</reference>
<accession>A0AAV6UBQ8</accession>
<feature type="transmembrane region" description="Helical" evidence="1">
    <location>
        <begin position="510"/>
        <end position="532"/>
    </location>
</feature>
<dbReference type="EMBL" id="JAFNEN010000514">
    <property type="protein sequence ID" value="KAG8181461.1"/>
    <property type="molecule type" value="Genomic_DNA"/>
</dbReference>
<keyword evidence="1" id="KW-0472">Membrane</keyword>
<feature type="transmembrane region" description="Helical" evidence="1">
    <location>
        <begin position="544"/>
        <end position="564"/>
    </location>
</feature>